<keyword evidence="4 9" id="KW-0547">Nucleotide-binding</keyword>
<keyword evidence="3" id="KW-0808">Transferase</keyword>
<name>A0A6A6V779_9PLEO</name>
<feature type="compositionally biased region" description="Polar residues" evidence="10">
    <location>
        <begin position="55"/>
        <end position="68"/>
    </location>
</feature>
<dbReference type="EC" id="2.7.11.1" evidence="1"/>
<feature type="region of interest" description="Disordered" evidence="10">
    <location>
        <begin position="412"/>
        <end position="446"/>
    </location>
</feature>
<feature type="region of interest" description="Disordered" evidence="10">
    <location>
        <begin position="817"/>
        <end position="858"/>
    </location>
</feature>
<protein>
    <recommendedName>
        <fullName evidence="1">non-specific serine/threonine protein kinase</fullName>
        <ecNumber evidence="1">2.7.11.1</ecNumber>
    </recommendedName>
</protein>
<dbReference type="Gene3D" id="3.30.200.20">
    <property type="entry name" value="Phosphorylase Kinase, domain 1"/>
    <property type="match status" value="1"/>
</dbReference>
<dbReference type="PANTHER" id="PTHR43895">
    <property type="entry name" value="CALCIUM/CALMODULIN-DEPENDENT PROTEIN KINASE KINASE-RELATED"/>
    <property type="match status" value="1"/>
</dbReference>
<dbReference type="OrthoDB" id="68483at2759"/>
<feature type="compositionally biased region" description="Basic residues" evidence="10">
    <location>
        <begin position="1286"/>
        <end position="1296"/>
    </location>
</feature>
<evidence type="ECO:0000256" key="6">
    <source>
        <dbReference type="ARBA" id="ARBA00022840"/>
    </source>
</evidence>
<dbReference type="GO" id="GO:0042149">
    <property type="term" value="P:cellular response to glucose starvation"/>
    <property type="evidence" value="ECO:0007669"/>
    <property type="project" value="UniProtKB-ARBA"/>
</dbReference>
<feature type="compositionally biased region" description="Low complexity" evidence="10">
    <location>
        <begin position="1074"/>
        <end position="1084"/>
    </location>
</feature>
<dbReference type="PROSITE" id="PS50011">
    <property type="entry name" value="PROTEIN_KINASE_DOM"/>
    <property type="match status" value="1"/>
</dbReference>
<dbReference type="Proteomes" id="UP000799440">
    <property type="component" value="Unassembled WGS sequence"/>
</dbReference>
<evidence type="ECO:0000256" key="1">
    <source>
        <dbReference type="ARBA" id="ARBA00012513"/>
    </source>
</evidence>
<dbReference type="SUPFAM" id="SSF56112">
    <property type="entry name" value="Protein kinase-like (PK-like)"/>
    <property type="match status" value="1"/>
</dbReference>
<dbReference type="PANTHER" id="PTHR43895:SF152">
    <property type="entry name" value="SERINE_THREONINE-PROTEIN KINASE TOS3"/>
    <property type="match status" value="1"/>
</dbReference>
<dbReference type="FunFam" id="3.30.200.20:FF:000206">
    <property type="entry name" value="Serine/threonine-protein kinase Ssp1"/>
    <property type="match status" value="1"/>
</dbReference>
<dbReference type="FunFam" id="1.10.510.10:FF:000614">
    <property type="entry name" value="Serine/threonine protein kinase, putative"/>
    <property type="match status" value="1"/>
</dbReference>
<dbReference type="Gene3D" id="1.10.510.10">
    <property type="entry name" value="Transferase(Phosphotransferase) domain 1"/>
    <property type="match status" value="1"/>
</dbReference>
<feature type="region of interest" description="Disordered" evidence="10">
    <location>
        <begin position="1138"/>
        <end position="1160"/>
    </location>
</feature>
<dbReference type="SMART" id="SM00220">
    <property type="entry name" value="S_TKc"/>
    <property type="match status" value="1"/>
</dbReference>
<feature type="region of interest" description="Disordered" evidence="10">
    <location>
        <begin position="938"/>
        <end position="989"/>
    </location>
</feature>
<feature type="compositionally biased region" description="Low complexity" evidence="10">
    <location>
        <begin position="836"/>
        <end position="852"/>
    </location>
</feature>
<keyword evidence="6 9" id="KW-0067">ATP-binding</keyword>
<accession>A0A6A6V779</accession>
<dbReference type="PROSITE" id="PS00107">
    <property type="entry name" value="PROTEIN_KINASE_ATP"/>
    <property type="match status" value="1"/>
</dbReference>
<dbReference type="Pfam" id="PF00069">
    <property type="entry name" value="Pkinase"/>
    <property type="match status" value="2"/>
</dbReference>
<keyword evidence="13" id="KW-1185">Reference proteome</keyword>
<feature type="compositionally biased region" description="Polar residues" evidence="10">
    <location>
        <begin position="429"/>
        <end position="440"/>
    </location>
</feature>
<feature type="compositionally biased region" description="Basic and acidic residues" evidence="10">
    <location>
        <begin position="84"/>
        <end position="96"/>
    </location>
</feature>
<organism evidence="12 13">
    <name type="scientific">Sporormia fimetaria CBS 119925</name>
    <dbReference type="NCBI Taxonomy" id="1340428"/>
    <lineage>
        <taxon>Eukaryota</taxon>
        <taxon>Fungi</taxon>
        <taxon>Dikarya</taxon>
        <taxon>Ascomycota</taxon>
        <taxon>Pezizomycotina</taxon>
        <taxon>Dothideomycetes</taxon>
        <taxon>Pleosporomycetidae</taxon>
        <taxon>Pleosporales</taxon>
        <taxon>Sporormiaceae</taxon>
        <taxon>Sporormia</taxon>
    </lineage>
</organism>
<evidence type="ECO:0000256" key="9">
    <source>
        <dbReference type="PROSITE-ProRule" id="PRU10141"/>
    </source>
</evidence>
<evidence type="ECO:0000313" key="12">
    <source>
        <dbReference type="EMBL" id="KAF2745736.1"/>
    </source>
</evidence>
<feature type="compositionally biased region" description="Polar residues" evidence="10">
    <location>
        <begin position="1100"/>
        <end position="1117"/>
    </location>
</feature>
<feature type="domain" description="Protein kinase" evidence="11">
    <location>
        <begin position="253"/>
        <end position="762"/>
    </location>
</feature>
<dbReference type="GO" id="GO:0004674">
    <property type="term" value="F:protein serine/threonine kinase activity"/>
    <property type="evidence" value="ECO:0007669"/>
    <property type="project" value="UniProtKB-KW"/>
</dbReference>
<feature type="compositionally biased region" description="Polar residues" evidence="10">
    <location>
        <begin position="97"/>
        <end position="118"/>
    </location>
</feature>
<reference evidence="12" key="1">
    <citation type="journal article" date="2020" name="Stud. Mycol.">
        <title>101 Dothideomycetes genomes: a test case for predicting lifestyles and emergence of pathogens.</title>
        <authorList>
            <person name="Haridas S."/>
            <person name="Albert R."/>
            <person name="Binder M."/>
            <person name="Bloem J."/>
            <person name="Labutti K."/>
            <person name="Salamov A."/>
            <person name="Andreopoulos B."/>
            <person name="Baker S."/>
            <person name="Barry K."/>
            <person name="Bills G."/>
            <person name="Bluhm B."/>
            <person name="Cannon C."/>
            <person name="Castanera R."/>
            <person name="Culley D."/>
            <person name="Daum C."/>
            <person name="Ezra D."/>
            <person name="Gonzalez J."/>
            <person name="Henrissat B."/>
            <person name="Kuo A."/>
            <person name="Liang C."/>
            <person name="Lipzen A."/>
            <person name="Lutzoni F."/>
            <person name="Magnuson J."/>
            <person name="Mondo S."/>
            <person name="Nolan M."/>
            <person name="Ohm R."/>
            <person name="Pangilinan J."/>
            <person name="Park H.-J."/>
            <person name="Ramirez L."/>
            <person name="Alfaro M."/>
            <person name="Sun H."/>
            <person name="Tritt A."/>
            <person name="Yoshinaga Y."/>
            <person name="Zwiers L.-H."/>
            <person name="Turgeon B."/>
            <person name="Goodwin S."/>
            <person name="Spatafora J."/>
            <person name="Crous P."/>
            <person name="Grigoriev I."/>
        </authorList>
    </citation>
    <scope>NUCLEOTIDE SEQUENCE</scope>
    <source>
        <strain evidence="12">CBS 119925</strain>
    </source>
</reference>
<evidence type="ECO:0000256" key="4">
    <source>
        <dbReference type="ARBA" id="ARBA00022741"/>
    </source>
</evidence>
<gene>
    <name evidence="12" type="ORF">M011DRAFT_495552</name>
</gene>
<dbReference type="InterPro" id="IPR000719">
    <property type="entry name" value="Prot_kinase_dom"/>
</dbReference>
<dbReference type="GO" id="GO:0001558">
    <property type="term" value="P:regulation of cell growth"/>
    <property type="evidence" value="ECO:0007669"/>
    <property type="project" value="UniProtKB-ARBA"/>
</dbReference>
<dbReference type="GO" id="GO:0005524">
    <property type="term" value="F:ATP binding"/>
    <property type="evidence" value="ECO:0007669"/>
    <property type="project" value="UniProtKB-UniRule"/>
</dbReference>
<evidence type="ECO:0000256" key="7">
    <source>
        <dbReference type="ARBA" id="ARBA00047899"/>
    </source>
</evidence>
<feature type="binding site" evidence="9">
    <location>
        <position position="282"/>
    </location>
    <ligand>
        <name>ATP</name>
        <dbReference type="ChEBI" id="CHEBI:30616"/>
    </ligand>
</feature>
<feature type="compositionally biased region" description="Pro residues" evidence="10">
    <location>
        <begin position="21"/>
        <end position="31"/>
    </location>
</feature>
<feature type="compositionally biased region" description="Basic and acidic residues" evidence="10">
    <location>
        <begin position="1"/>
        <end position="20"/>
    </location>
</feature>
<feature type="region of interest" description="Disordered" evidence="10">
    <location>
        <begin position="1019"/>
        <end position="1126"/>
    </location>
</feature>
<feature type="compositionally biased region" description="Basic and acidic residues" evidence="10">
    <location>
        <begin position="230"/>
        <end position="239"/>
    </location>
</feature>
<dbReference type="CDD" id="cd14008">
    <property type="entry name" value="STKc_LKB1_CaMKK"/>
    <property type="match status" value="1"/>
</dbReference>
<feature type="region of interest" description="Disordered" evidence="10">
    <location>
        <begin position="870"/>
        <end position="921"/>
    </location>
</feature>
<comment type="catalytic activity">
    <reaction evidence="7">
        <text>L-threonyl-[protein] + ATP = O-phospho-L-threonyl-[protein] + ADP + H(+)</text>
        <dbReference type="Rhea" id="RHEA:46608"/>
        <dbReference type="Rhea" id="RHEA-COMP:11060"/>
        <dbReference type="Rhea" id="RHEA-COMP:11605"/>
        <dbReference type="ChEBI" id="CHEBI:15378"/>
        <dbReference type="ChEBI" id="CHEBI:30013"/>
        <dbReference type="ChEBI" id="CHEBI:30616"/>
        <dbReference type="ChEBI" id="CHEBI:61977"/>
        <dbReference type="ChEBI" id="CHEBI:456216"/>
        <dbReference type="EC" id="2.7.11.1"/>
    </reaction>
</comment>
<dbReference type="GO" id="GO:0007165">
    <property type="term" value="P:signal transduction"/>
    <property type="evidence" value="ECO:0007669"/>
    <property type="project" value="TreeGrafter"/>
</dbReference>
<feature type="compositionally biased region" description="Basic and acidic residues" evidence="10">
    <location>
        <begin position="1306"/>
        <end position="1319"/>
    </location>
</feature>
<dbReference type="EMBL" id="MU006581">
    <property type="protein sequence ID" value="KAF2745736.1"/>
    <property type="molecule type" value="Genomic_DNA"/>
</dbReference>
<evidence type="ECO:0000256" key="3">
    <source>
        <dbReference type="ARBA" id="ARBA00022679"/>
    </source>
</evidence>
<evidence type="ECO:0000256" key="5">
    <source>
        <dbReference type="ARBA" id="ARBA00022777"/>
    </source>
</evidence>
<feature type="compositionally biased region" description="Polar residues" evidence="10">
    <location>
        <begin position="899"/>
        <end position="921"/>
    </location>
</feature>
<dbReference type="InterPro" id="IPR011009">
    <property type="entry name" value="Kinase-like_dom_sf"/>
</dbReference>
<keyword evidence="2" id="KW-0723">Serine/threonine-protein kinase</keyword>
<evidence type="ECO:0000256" key="8">
    <source>
        <dbReference type="ARBA" id="ARBA00048679"/>
    </source>
</evidence>
<keyword evidence="5 12" id="KW-0418">Kinase</keyword>
<feature type="region of interest" description="Disordered" evidence="10">
    <location>
        <begin position="1223"/>
        <end position="1345"/>
    </location>
</feature>
<sequence length="1345" mass="147773">MRRPDPAVKDEHDKTPRSEEPPAPSLAPSPGPTSNRESEPGYFSPRPIRPYNSRLPASTPVSSRPSPTASAEVASLSVSSSPAAHERRPSVHRDDSNASTLSAATVRAQSVDPTQTFGALSRGHLDGPHYPNQSYAALQFQSHNTSHPGLRRGLSRHSHFASLSGAPIATSGFSSESLRDRMDYGSRTAGNSPASSPGLFSPTTPPLRHVPQQDDGYYPSPYLHHTHRQQPKETHRADVDVDPVSGRKIINQYEVMDELGRGVHGKVKLGRDLETGQTVAIKIVDRYAKRRKLNRDSSREDKIKKEIAILKKARHPNIVSLLEVIDDPRRMKVYIVLEHVELGEVRWRAEGEKEICLVEWRRFQRESKGIPQTAQLAPEDEQYVAEAHRALGKEKRQRARLMHKRRLGQADDGAWSLEHGGVSDEDYTSTRSRASTLSGDRSSRRPTFAEHWANSGRPEINMETAVRDPTPFSAAQLREALASTGLEGTMYGAYDNESMRSASVAESARGTSVGGSVPALSVAGSSSSRLVDEADHIPEHFHYVPFLTIQAAREAFRDTLLGLEFLHFQGVVHRDIKPANLLQTKEHRIKISDFGVSYLGRATKPSEDGEQSESDIQDDEAVELAKTVGTPAFYAPELCQLDGNHYPVTPQIDIWSLGVTLYCLIYGRVPFHGYDTFRLMKTIVEEDVFISRWRLKAVTEQSNSRPSSHGQSCPFVMPEKRAPHCPEYETVDDRLFDLLKRMLTKDPQKRITITEIKRHPWVVEGLSDVASWVEDTDPAKTQLQRIQVSNEDVEKAVVSVTLVDRVRSGVRRTLDTVLSMGRRGASRKRAQSTATSPDQSSIGSFPSSSTISRDSRRPSLAINQTIFEALSRSRGEPEHPLSQSVSASPEARERARFFDSNSRTASPAQTVENSEHPSQLPSATRPLLFERAHSAVSSAASVRTVRQSDMSAPPNMLSPTLPPPPLPGTPTDMDPPSSSTLGGIFGGVPRLVNNMRSRERLSKGAKRSSGLLRPTSEVLEAQDDVHSGPSVALSPASAAGQVNQPDILKDLSPSVTRGAWPSMSHADPVERAASRQSSVSSASSHWQRAYNPYENAEPGSAQSVDALTRPSTAATTETSDERYARVKEDFTRRRVAEELANKDKSASAAARPKSLTQAACPMSPDDVTLFQRQKVEQWNAGHGAHDASLDHYNLPSKGLVSSSSDDYFSITHSTSDPSIPSVVSAVSSDVGDDCSTMRHGRPSFSEGASPPKPYSYTTEVPAEYEGDTDHPVQSDDDSSEEEFLVMRKKKPHKRSSIHSISNAELARSDIRRPYLSERRRSARSGSDGTVKKVTLPGSSDGDKTV</sequence>
<evidence type="ECO:0000259" key="11">
    <source>
        <dbReference type="PROSITE" id="PS50011"/>
    </source>
</evidence>
<evidence type="ECO:0000256" key="10">
    <source>
        <dbReference type="SAM" id="MobiDB-lite"/>
    </source>
</evidence>
<dbReference type="InterPro" id="IPR017441">
    <property type="entry name" value="Protein_kinase_ATP_BS"/>
</dbReference>
<feature type="compositionally biased region" description="Acidic residues" evidence="10">
    <location>
        <begin position="1274"/>
        <end position="1283"/>
    </location>
</feature>
<feature type="compositionally biased region" description="Low complexity" evidence="10">
    <location>
        <begin position="69"/>
        <end position="83"/>
    </location>
</feature>
<evidence type="ECO:0000256" key="2">
    <source>
        <dbReference type="ARBA" id="ARBA00022527"/>
    </source>
</evidence>
<feature type="region of interest" description="Disordered" evidence="10">
    <location>
        <begin position="182"/>
        <end position="240"/>
    </location>
</feature>
<feature type="region of interest" description="Disordered" evidence="10">
    <location>
        <begin position="1"/>
        <end position="132"/>
    </location>
</feature>
<evidence type="ECO:0000313" key="13">
    <source>
        <dbReference type="Proteomes" id="UP000799440"/>
    </source>
</evidence>
<proteinExistence type="predicted"/>
<comment type="catalytic activity">
    <reaction evidence="8">
        <text>L-seryl-[protein] + ATP = O-phospho-L-seryl-[protein] + ADP + H(+)</text>
        <dbReference type="Rhea" id="RHEA:17989"/>
        <dbReference type="Rhea" id="RHEA-COMP:9863"/>
        <dbReference type="Rhea" id="RHEA-COMP:11604"/>
        <dbReference type="ChEBI" id="CHEBI:15378"/>
        <dbReference type="ChEBI" id="CHEBI:29999"/>
        <dbReference type="ChEBI" id="CHEBI:30616"/>
        <dbReference type="ChEBI" id="CHEBI:83421"/>
        <dbReference type="ChEBI" id="CHEBI:456216"/>
        <dbReference type="EC" id="2.7.11.1"/>
    </reaction>
</comment>